<protein>
    <submittedName>
        <fullName evidence="1">Uncharacterized protein</fullName>
    </submittedName>
</protein>
<dbReference type="AlphaFoldDB" id="A0A1G4EIF8"/>
<organism evidence="1 2">
    <name type="scientific">Bacillus mycoides</name>
    <dbReference type="NCBI Taxonomy" id="1405"/>
    <lineage>
        <taxon>Bacteria</taxon>
        <taxon>Bacillati</taxon>
        <taxon>Bacillota</taxon>
        <taxon>Bacilli</taxon>
        <taxon>Bacillales</taxon>
        <taxon>Bacillaceae</taxon>
        <taxon>Bacillus</taxon>
        <taxon>Bacillus cereus group</taxon>
    </lineage>
</organism>
<proteinExistence type="predicted"/>
<dbReference type="EMBL" id="FMAK01000034">
    <property type="protein sequence ID" value="SCB68865.1"/>
    <property type="molecule type" value="Genomic_DNA"/>
</dbReference>
<reference evidence="1 2" key="1">
    <citation type="submission" date="2016-08" db="EMBL/GenBank/DDBJ databases">
        <authorList>
            <person name="Seilhamer J.J."/>
        </authorList>
    </citation>
    <scope>NUCLEOTIDE SEQUENCE [LARGE SCALE GENOMIC DNA]</scope>
    <source>
        <strain evidence="1 2">SDA_GO95</strain>
    </source>
</reference>
<gene>
    <name evidence="1" type="ORF">BWGO95_03012</name>
</gene>
<evidence type="ECO:0000313" key="1">
    <source>
        <dbReference type="EMBL" id="SCB68865.1"/>
    </source>
</evidence>
<name>A0A1G4EIF8_BACMY</name>
<dbReference type="RefSeq" id="WP_016105326.1">
    <property type="nucleotide sequence ID" value="NZ_FMAK01000034.1"/>
</dbReference>
<accession>A0A1G4EIF8</accession>
<sequence length="57" mass="6557">MILSQLLSPETEDQNKNEHMDWISLDVLVVEENIHATILIHMQEATINIDESECIPI</sequence>
<evidence type="ECO:0000313" key="2">
    <source>
        <dbReference type="Proteomes" id="UP000195696"/>
    </source>
</evidence>
<dbReference type="Proteomes" id="UP000195696">
    <property type="component" value="Unassembled WGS sequence"/>
</dbReference>